<accession>A0A499UEN7</accession>
<dbReference type="AlphaFoldDB" id="A0A499UEN7"/>
<gene>
    <name evidence="2" type="ORF">SSPO_005660</name>
</gene>
<proteinExistence type="predicted"/>
<evidence type="ECO:0000313" key="2">
    <source>
        <dbReference type="EMBL" id="BBJ37848.1"/>
    </source>
</evidence>
<feature type="compositionally biased region" description="Basic residues" evidence="1">
    <location>
        <begin position="98"/>
        <end position="108"/>
    </location>
</feature>
<feature type="region of interest" description="Disordered" evidence="1">
    <location>
        <begin position="75"/>
        <end position="108"/>
    </location>
</feature>
<sequence length="108" mass="12087">MTDHPLASSWTPTRDHLTAAMSCLTETAEIDPSGVQEWLDHNELGLAFDDLVDLGHDRELPLGFWQHLDEAAREMTSTQPLSTSRTSPQQISVVATSQRHRKARTHAE</sequence>
<evidence type="ECO:0000256" key="1">
    <source>
        <dbReference type="SAM" id="MobiDB-lite"/>
    </source>
</evidence>
<dbReference type="Proteomes" id="UP000463951">
    <property type="component" value="Chromosome"/>
</dbReference>
<feature type="compositionally biased region" description="Polar residues" evidence="1">
    <location>
        <begin position="75"/>
        <end position="97"/>
    </location>
</feature>
<protein>
    <submittedName>
        <fullName evidence="2">Uncharacterized protein</fullName>
    </submittedName>
</protein>
<dbReference type="NCBIfam" id="NF033691">
    <property type="entry name" value="immunity_MafI"/>
    <property type="match status" value="1"/>
</dbReference>
<name>A0A499UEN7_9ACTN</name>
<dbReference type="EMBL" id="AP019620">
    <property type="protein sequence ID" value="BBJ37848.1"/>
    <property type="molecule type" value="Genomic_DNA"/>
</dbReference>
<reference evidence="2 3" key="1">
    <citation type="journal article" date="2020" name="Int. J. Syst. Evol. Microbiol.">
        <title>Reclassification of Streptomyces castelarensis and Streptomyces sporoclivatus as later heterotypic synonyms of Streptomyces antimycoticus.</title>
        <authorList>
            <person name="Komaki H."/>
            <person name="Tamura T."/>
        </authorList>
    </citation>
    <scope>NUCLEOTIDE SEQUENCE [LARGE SCALE GENOMIC DNA]</scope>
    <source>
        <strain evidence="2 3">NBRC 100767</strain>
    </source>
</reference>
<dbReference type="InterPro" id="IPR047880">
    <property type="entry name" value="MafI-like"/>
</dbReference>
<organism evidence="2 3">
    <name type="scientific">Streptomyces antimycoticus</name>
    <dbReference type="NCBI Taxonomy" id="68175"/>
    <lineage>
        <taxon>Bacteria</taxon>
        <taxon>Bacillati</taxon>
        <taxon>Actinomycetota</taxon>
        <taxon>Actinomycetes</taxon>
        <taxon>Kitasatosporales</taxon>
        <taxon>Streptomycetaceae</taxon>
        <taxon>Streptomyces</taxon>
        <taxon>Streptomyces violaceusniger group</taxon>
    </lineage>
</organism>
<evidence type="ECO:0000313" key="3">
    <source>
        <dbReference type="Proteomes" id="UP000463951"/>
    </source>
</evidence>